<dbReference type="Proteomes" id="UP000000763">
    <property type="component" value="Chromosome 2"/>
</dbReference>
<evidence type="ECO:0000313" key="3">
    <source>
        <dbReference type="EMBL" id="BAD08150.1"/>
    </source>
</evidence>
<dbReference type="AlphaFoldDB" id="Q6YUQ7"/>
<gene>
    <name evidence="3" type="ORF">B1053A04.8</name>
    <name evidence="2" type="ORF">P0017H11.30</name>
</gene>
<reference evidence="4" key="4">
    <citation type="journal article" date="2008" name="Nucleic Acids Res.">
        <title>The rice annotation project database (RAP-DB): 2008 update.</title>
        <authorList>
            <consortium name="The rice annotation project (RAP)"/>
        </authorList>
    </citation>
    <scope>GENOME REANNOTATION</scope>
    <source>
        <strain evidence="4">cv. Nipponbare</strain>
    </source>
</reference>
<evidence type="ECO:0000313" key="4">
    <source>
        <dbReference type="Proteomes" id="UP000000763"/>
    </source>
</evidence>
<dbReference type="EMBL" id="AP005859">
    <property type="protein sequence ID" value="BAD08150.1"/>
    <property type="molecule type" value="Genomic_DNA"/>
</dbReference>
<reference evidence="4" key="3">
    <citation type="journal article" date="2005" name="Nature">
        <title>The map-based sequence of the rice genome.</title>
        <authorList>
            <consortium name="International rice genome sequencing project (IRGSP)"/>
            <person name="Matsumoto T."/>
            <person name="Wu J."/>
            <person name="Kanamori H."/>
            <person name="Katayose Y."/>
            <person name="Fujisawa M."/>
            <person name="Namiki N."/>
            <person name="Mizuno H."/>
            <person name="Yamamoto K."/>
            <person name="Antonio B.A."/>
            <person name="Baba T."/>
            <person name="Sakata K."/>
            <person name="Nagamura Y."/>
            <person name="Aoki H."/>
            <person name="Arikawa K."/>
            <person name="Arita K."/>
            <person name="Bito T."/>
            <person name="Chiden Y."/>
            <person name="Fujitsuka N."/>
            <person name="Fukunaka R."/>
            <person name="Hamada M."/>
            <person name="Harada C."/>
            <person name="Hayashi A."/>
            <person name="Hijishita S."/>
            <person name="Honda M."/>
            <person name="Hosokawa S."/>
            <person name="Ichikawa Y."/>
            <person name="Idonuma A."/>
            <person name="Iijima M."/>
            <person name="Ikeda M."/>
            <person name="Ikeno M."/>
            <person name="Ito K."/>
            <person name="Ito S."/>
            <person name="Ito T."/>
            <person name="Ito Y."/>
            <person name="Ito Y."/>
            <person name="Iwabuchi A."/>
            <person name="Kamiya K."/>
            <person name="Karasawa W."/>
            <person name="Kurita K."/>
            <person name="Katagiri S."/>
            <person name="Kikuta A."/>
            <person name="Kobayashi H."/>
            <person name="Kobayashi N."/>
            <person name="Machita K."/>
            <person name="Maehara T."/>
            <person name="Masukawa M."/>
            <person name="Mizubayashi T."/>
            <person name="Mukai Y."/>
            <person name="Nagasaki H."/>
            <person name="Nagata Y."/>
            <person name="Naito S."/>
            <person name="Nakashima M."/>
            <person name="Nakama Y."/>
            <person name="Nakamichi Y."/>
            <person name="Nakamura M."/>
            <person name="Meguro A."/>
            <person name="Negishi M."/>
            <person name="Ohta I."/>
            <person name="Ohta T."/>
            <person name="Okamoto M."/>
            <person name="Ono N."/>
            <person name="Saji S."/>
            <person name="Sakaguchi M."/>
            <person name="Sakai K."/>
            <person name="Shibata M."/>
            <person name="Shimokawa T."/>
            <person name="Song J."/>
            <person name="Takazaki Y."/>
            <person name="Terasawa K."/>
            <person name="Tsugane M."/>
            <person name="Tsuji K."/>
            <person name="Ueda S."/>
            <person name="Waki K."/>
            <person name="Yamagata H."/>
            <person name="Yamamoto M."/>
            <person name="Yamamoto S."/>
            <person name="Yamane H."/>
            <person name="Yoshiki S."/>
            <person name="Yoshihara R."/>
            <person name="Yukawa K."/>
            <person name="Zhong H."/>
            <person name="Yano M."/>
            <person name="Yuan Q."/>
            <person name="Ouyang S."/>
            <person name="Liu J."/>
            <person name="Jones K.M."/>
            <person name="Gansberger K."/>
            <person name="Moffat K."/>
            <person name="Hill J."/>
            <person name="Bera J."/>
            <person name="Fadrosh D."/>
            <person name="Jin S."/>
            <person name="Johri S."/>
            <person name="Kim M."/>
            <person name="Overton L."/>
            <person name="Reardon M."/>
            <person name="Tsitrin T."/>
            <person name="Vuong H."/>
            <person name="Weaver B."/>
            <person name="Ciecko A."/>
            <person name="Tallon L."/>
            <person name="Jackson J."/>
            <person name="Pai G."/>
            <person name="Aken S.V."/>
            <person name="Utterback T."/>
            <person name="Reidmuller S."/>
            <person name="Feldblyum T."/>
            <person name="Hsiao J."/>
            <person name="Zismann V."/>
            <person name="Iobst S."/>
            <person name="de Vazeille A.R."/>
            <person name="Buell C.R."/>
            <person name="Ying K."/>
            <person name="Li Y."/>
            <person name="Lu T."/>
            <person name="Huang Y."/>
            <person name="Zhao Q."/>
            <person name="Feng Q."/>
            <person name="Zhang L."/>
            <person name="Zhu J."/>
            <person name="Weng Q."/>
            <person name="Mu J."/>
            <person name="Lu Y."/>
            <person name="Fan D."/>
            <person name="Liu Y."/>
            <person name="Guan J."/>
            <person name="Zhang Y."/>
            <person name="Yu S."/>
            <person name="Liu X."/>
            <person name="Zhang Y."/>
            <person name="Hong G."/>
            <person name="Han B."/>
            <person name="Choisne N."/>
            <person name="Demange N."/>
            <person name="Orjeda G."/>
            <person name="Samain S."/>
            <person name="Cattolico L."/>
            <person name="Pelletier E."/>
            <person name="Couloux A."/>
            <person name="Segurens B."/>
            <person name="Wincker P."/>
            <person name="D'Hont A."/>
            <person name="Scarpelli C."/>
            <person name="Weissenbach J."/>
            <person name="Salanoubat M."/>
            <person name="Quetier F."/>
            <person name="Yu Y."/>
            <person name="Kim H.R."/>
            <person name="Rambo T."/>
            <person name="Currie J."/>
            <person name="Collura K."/>
            <person name="Luo M."/>
            <person name="Yang T."/>
            <person name="Ammiraju J.S.S."/>
            <person name="Engler F."/>
            <person name="Soderlund C."/>
            <person name="Wing R.A."/>
            <person name="Palmer L.E."/>
            <person name="de la Bastide M."/>
            <person name="Spiegel L."/>
            <person name="Nascimento L."/>
            <person name="Zutavern T."/>
            <person name="O'Shaughnessy A."/>
            <person name="Dike S."/>
            <person name="Dedhia N."/>
            <person name="Preston R."/>
            <person name="Balija V."/>
            <person name="McCombie W.R."/>
            <person name="Chow T."/>
            <person name="Chen H."/>
            <person name="Chung M."/>
            <person name="Chen C."/>
            <person name="Shaw J."/>
            <person name="Wu H."/>
            <person name="Hsiao K."/>
            <person name="Chao Y."/>
            <person name="Chu M."/>
            <person name="Cheng C."/>
            <person name="Hour A."/>
            <person name="Lee P."/>
            <person name="Lin S."/>
            <person name="Lin Y."/>
            <person name="Liou J."/>
            <person name="Liu S."/>
            <person name="Hsing Y."/>
            <person name="Raghuvanshi S."/>
            <person name="Mohanty A."/>
            <person name="Bharti A.K."/>
            <person name="Gaur A."/>
            <person name="Gupta V."/>
            <person name="Kumar D."/>
            <person name="Ravi V."/>
            <person name="Vij S."/>
            <person name="Kapur A."/>
            <person name="Khurana P."/>
            <person name="Khurana P."/>
            <person name="Khurana J.P."/>
            <person name="Tyagi A.K."/>
            <person name="Gaikwad K."/>
            <person name="Singh A."/>
            <person name="Dalal V."/>
            <person name="Srivastava S."/>
            <person name="Dixit A."/>
            <person name="Pal A.K."/>
            <person name="Ghazi I.A."/>
            <person name="Yadav M."/>
            <person name="Pandit A."/>
            <person name="Bhargava A."/>
            <person name="Sureshbabu K."/>
            <person name="Batra K."/>
            <person name="Sharma T.R."/>
            <person name="Mohapatra T."/>
            <person name="Singh N.K."/>
            <person name="Messing J."/>
            <person name="Nelson A.B."/>
            <person name="Fuks G."/>
            <person name="Kavchok S."/>
            <person name="Keizer G."/>
            <person name="Linton E."/>
            <person name="Llaca V."/>
            <person name="Song R."/>
            <person name="Tanyolac B."/>
            <person name="Young S."/>
            <person name="Ho-Il K."/>
            <person name="Hahn J.H."/>
            <person name="Sangsakoo G."/>
            <person name="Vanavichit A."/>
            <person name="de Mattos Luiz.A.T."/>
            <person name="Zimmer P.D."/>
            <person name="Malone G."/>
            <person name="Dellagostin O."/>
            <person name="de Oliveira A.C."/>
            <person name="Bevan M."/>
            <person name="Bancroft I."/>
            <person name="Minx P."/>
            <person name="Cordum H."/>
            <person name="Wilson R."/>
            <person name="Cheng Z."/>
            <person name="Jin W."/>
            <person name="Jiang J."/>
            <person name="Leong S.A."/>
            <person name="Iwama H."/>
            <person name="Gojobori T."/>
            <person name="Itoh T."/>
            <person name="Niimura Y."/>
            <person name="Fujii Y."/>
            <person name="Habara T."/>
            <person name="Sakai H."/>
            <person name="Sato Y."/>
            <person name="Wilson G."/>
            <person name="Kumar K."/>
            <person name="McCouch S."/>
            <person name="Juretic N."/>
            <person name="Hoen D."/>
            <person name="Wright S."/>
            <person name="Bruskiewich R."/>
            <person name="Bureau T."/>
            <person name="Miyao A."/>
            <person name="Hirochika H."/>
            <person name="Nishikawa T."/>
            <person name="Kadowaki K."/>
            <person name="Sugiura M."/>
            <person name="Burr B."/>
            <person name="Sasaki T."/>
        </authorList>
    </citation>
    <scope>NUCLEOTIDE SEQUENCE [LARGE SCALE GENOMIC DNA]</scope>
    <source>
        <strain evidence="4">cv. Nipponbare</strain>
    </source>
</reference>
<organism evidence="3 4">
    <name type="scientific">Oryza sativa subsp. japonica</name>
    <name type="common">Rice</name>
    <dbReference type="NCBI Taxonomy" id="39947"/>
    <lineage>
        <taxon>Eukaryota</taxon>
        <taxon>Viridiplantae</taxon>
        <taxon>Streptophyta</taxon>
        <taxon>Embryophyta</taxon>
        <taxon>Tracheophyta</taxon>
        <taxon>Spermatophyta</taxon>
        <taxon>Magnoliopsida</taxon>
        <taxon>Liliopsida</taxon>
        <taxon>Poales</taxon>
        <taxon>Poaceae</taxon>
        <taxon>BOP clade</taxon>
        <taxon>Oryzoideae</taxon>
        <taxon>Oryzeae</taxon>
        <taxon>Oryzinae</taxon>
        <taxon>Oryza</taxon>
        <taxon>Oryza sativa</taxon>
    </lineage>
</organism>
<dbReference type="EMBL" id="AP004786">
    <property type="protein sequence ID" value="BAD07915.1"/>
    <property type="molecule type" value="Genomic_DNA"/>
</dbReference>
<sequence length="175" mass="18854">MACWLAGGGERRNDSWRRCARVDGWRCRSVRRWSEAASAHRRPEAQGGATTAEGGGACVDSWGPGPRPRKGMQRPPAAPTTGSRDRARARGCGGRRRREAVEAALWTSEAAGGASSAGSGGVRRCLCMEKEKDLGGRLMRVTVGDGDREWSTVPAPAIPDGNEFWTIRITMEGRC</sequence>
<reference evidence="3" key="2">
    <citation type="submission" date="2002-10" db="EMBL/GenBank/DDBJ databases">
        <title>Oryza sativa nipponbare(GA3) genomic DNA, chromosome 2, BAC clone:B1053A04.</title>
        <authorList>
            <person name="Sasaki T."/>
            <person name="Matsumoto T."/>
            <person name="Katayose Y."/>
        </authorList>
    </citation>
    <scope>NUCLEOTIDE SEQUENCE</scope>
</reference>
<name>Q6YUQ7_ORYSJ</name>
<reference evidence="2" key="1">
    <citation type="submission" date="2002-02" db="EMBL/GenBank/DDBJ databases">
        <title>Oryza sativa nipponbare(GA3) genomic DNA, chromosome 2, PAC clone:P0017H11.</title>
        <authorList>
            <person name="Sasaki T."/>
            <person name="Matsumoto T."/>
            <person name="Yamamoto K."/>
        </authorList>
    </citation>
    <scope>NUCLEOTIDE SEQUENCE</scope>
</reference>
<accession>Q6YUQ7</accession>
<feature type="region of interest" description="Disordered" evidence="1">
    <location>
        <begin position="35"/>
        <end position="96"/>
    </location>
</feature>
<evidence type="ECO:0000256" key="1">
    <source>
        <dbReference type="SAM" id="MobiDB-lite"/>
    </source>
</evidence>
<protein>
    <submittedName>
        <fullName evidence="3">Uncharacterized protein</fullName>
    </submittedName>
</protein>
<evidence type="ECO:0000313" key="2">
    <source>
        <dbReference type="EMBL" id="BAD07915.1"/>
    </source>
</evidence>
<proteinExistence type="predicted"/>